<evidence type="ECO:0000256" key="1">
    <source>
        <dbReference type="SAM" id="SignalP"/>
    </source>
</evidence>
<dbReference type="Proteomes" id="UP000215223">
    <property type="component" value="Unassembled WGS sequence"/>
</dbReference>
<name>A0A229R7T6_9PSEU</name>
<comment type="caution">
    <text evidence="2">The sequence shown here is derived from an EMBL/GenBank/DDBJ whole genome shotgun (WGS) entry which is preliminary data.</text>
</comment>
<reference evidence="2 3" key="1">
    <citation type="submission" date="2017-07" db="EMBL/GenBank/DDBJ databases">
        <title>Amycolatopsis thailandensis Genome sequencing and assembly.</title>
        <authorList>
            <person name="Kaur N."/>
            <person name="Mayilraj S."/>
        </authorList>
    </citation>
    <scope>NUCLEOTIDE SEQUENCE [LARGE SCALE GENOMIC DNA]</scope>
    <source>
        <strain evidence="2 3">JCM 16380</strain>
    </source>
</reference>
<feature type="signal peptide" evidence="1">
    <location>
        <begin position="1"/>
        <end position="24"/>
    </location>
</feature>
<gene>
    <name evidence="2" type="ORF">CFP71_42320</name>
</gene>
<protein>
    <submittedName>
        <fullName evidence="2">Esterase</fullName>
    </submittedName>
</protein>
<dbReference type="AlphaFoldDB" id="A0A229R7T6"/>
<sequence>MRSKTLVLAAIVALSAGLAGPATAVAAGPRLENPRPCAHDARFTCSTLTVPLDHRGRTRGTLKLQVATANNADAPRGVLLFLTGGPGQPGVPFSTGLF</sequence>
<proteinExistence type="predicted"/>
<feature type="non-terminal residue" evidence="2">
    <location>
        <position position="98"/>
    </location>
</feature>
<evidence type="ECO:0000313" key="3">
    <source>
        <dbReference type="Proteomes" id="UP000215223"/>
    </source>
</evidence>
<dbReference type="EMBL" id="NMQT01000284">
    <property type="protein sequence ID" value="OXM42732.1"/>
    <property type="molecule type" value="Genomic_DNA"/>
</dbReference>
<keyword evidence="1" id="KW-0732">Signal</keyword>
<evidence type="ECO:0000313" key="2">
    <source>
        <dbReference type="EMBL" id="OXM42732.1"/>
    </source>
</evidence>
<organism evidence="2 3">
    <name type="scientific">Amycolatopsis thailandensis</name>
    <dbReference type="NCBI Taxonomy" id="589330"/>
    <lineage>
        <taxon>Bacteria</taxon>
        <taxon>Bacillati</taxon>
        <taxon>Actinomycetota</taxon>
        <taxon>Actinomycetes</taxon>
        <taxon>Pseudonocardiales</taxon>
        <taxon>Pseudonocardiaceae</taxon>
        <taxon>Amycolatopsis</taxon>
    </lineage>
</organism>
<keyword evidence="3" id="KW-1185">Reference proteome</keyword>
<accession>A0A229R7T6</accession>
<feature type="chain" id="PRO_5039673878" evidence="1">
    <location>
        <begin position="25"/>
        <end position="98"/>
    </location>
</feature>